<dbReference type="AlphaFoldDB" id="A0A1X7SZN2"/>
<evidence type="ECO:0000313" key="3">
    <source>
        <dbReference type="EnsemblMetazoa" id="Aqu2.1.07634_001"/>
    </source>
</evidence>
<feature type="signal peptide" evidence="2">
    <location>
        <begin position="1"/>
        <end position="18"/>
    </location>
</feature>
<feature type="chain" id="PRO_5012259615" evidence="2">
    <location>
        <begin position="19"/>
        <end position="288"/>
    </location>
</feature>
<dbReference type="InParanoid" id="A0A1X7SZN2"/>
<evidence type="ECO:0000256" key="1">
    <source>
        <dbReference type="SAM" id="MobiDB-lite"/>
    </source>
</evidence>
<dbReference type="EnsemblMetazoa" id="Aqu2.1.07634_001">
    <property type="protein sequence ID" value="Aqu2.1.07634_001"/>
    <property type="gene ID" value="Aqu2.1.07634"/>
</dbReference>
<protein>
    <submittedName>
        <fullName evidence="3">Uncharacterized protein</fullName>
    </submittedName>
</protein>
<proteinExistence type="predicted"/>
<name>A0A1X7SZN2_AMPQE</name>
<accession>A0A1X7SZN2</accession>
<sequence>MLRIWNWACIRIIKFLQSVWIQIKNIFHPKQHNDVQIETSSYKTMPVQPEGTVIDIEVPVPNGKAIGEGMKESTCNDISDNTSGHIKEHTKRSHMSVVDGSSHTDISEGNPMDVLQSCTDKLVPAISVNIYSVTESLYAKGLILQQTKAEMHVLGVTDEEKASKLMYVIETQLEGSLNPKQYLIKICHVLMHQQHCTLRDIVSSMLKELGYSIPDVITFIKSLPDDVQGYADNMRKCYKKQSVVATDWPPKIGKDYFGRLALIEKQILDFSTDVKESAWHMLSICGLI</sequence>
<organism evidence="3">
    <name type="scientific">Amphimedon queenslandica</name>
    <name type="common">Sponge</name>
    <dbReference type="NCBI Taxonomy" id="400682"/>
    <lineage>
        <taxon>Eukaryota</taxon>
        <taxon>Metazoa</taxon>
        <taxon>Porifera</taxon>
        <taxon>Demospongiae</taxon>
        <taxon>Heteroscleromorpha</taxon>
        <taxon>Haplosclerida</taxon>
        <taxon>Niphatidae</taxon>
        <taxon>Amphimedon</taxon>
    </lineage>
</organism>
<reference evidence="3" key="1">
    <citation type="submission" date="2017-05" db="UniProtKB">
        <authorList>
            <consortium name="EnsemblMetazoa"/>
        </authorList>
    </citation>
    <scope>IDENTIFICATION</scope>
</reference>
<feature type="region of interest" description="Disordered" evidence="1">
    <location>
        <begin position="82"/>
        <end position="103"/>
    </location>
</feature>
<keyword evidence="2" id="KW-0732">Signal</keyword>
<evidence type="ECO:0000256" key="2">
    <source>
        <dbReference type="SAM" id="SignalP"/>
    </source>
</evidence>